<keyword evidence="4" id="KW-1185">Reference proteome</keyword>
<gene>
    <name evidence="3" type="ORF">BEWA_033930</name>
</gene>
<dbReference type="VEuPathDB" id="PiroplasmaDB:BEWA_033930"/>
<dbReference type="eggNOG" id="ENOG502SBCP">
    <property type="taxonomic scope" value="Eukaryota"/>
</dbReference>
<feature type="region of interest" description="Disordered" evidence="1">
    <location>
        <begin position="1"/>
        <end position="52"/>
    </location>
</feature>
<reference evidence="3 4" key="1">
    <citation type="journal article" date="2012" name="BMC Genomics">
        <title>Comparative genomic analysis and phylogenetic position of Theileria equi.</title>
        <authorList>
            <person name="Kappmeyer L.S."/>
            <person name="Thiagarajan M."/>
            <person name="Herndon D.R."/>
            <person name="Ramsay J.D."/>
            <person name="Caler E."/>
            <person name="Djikeng A."/>
            <person name="Gillespie J.J."/>
            <person name="Lau A.O."/>
            <person name="Roalson E.H."/>
            <person name="Silva J.C."/>
            <person name="Silva M.G."/>
            <person name="Suarez C.E."/>
            <person name="Ueti M.W."/>
            <person name="Nene V.M."/>
            <person name="Mealey R.H."/>
            <person name="Knowles D.P."/>
            <person name="Brayton K.A."/>
        </authorList>
    </citation>
    <scope>NUCLEOTIDE SEQUENCE [LARGE SCALE GENOMIC DNA]</scope>
    <source>
        <strain evidence="3 4">WA</strain>
    </source>
</reference>
<dbReference type="EMBL" id="CP001669">
    <property type="protein sequence ID" value="AFZ80536.1"/>
    <property type="molecule type" value="Genomic_DNA"/>
</dbReference>
<dbReference type="Proteomes" id="UP000031512">
    <property type="component" value="Chromosome 1"/>
</dbReference>
<sequence>MDEVDLEPKKDEVQDPGCAEDVLESEEAQVAESPKETPREPSDHEEEEVKVEEVEKKLEALKVEEKEVKPDYKRGESVILKREVSIVTEDYDIMKSDTPVCYLLYEGVDNGSFYLQWKASTGDELPTAVLLCVPTKTVPKFKITADGGKSLFSNKVVPDKMKFYSSICQFMKMAKDYKAKVQLLPGWITILPFKSDLHCHHDDNRVVKVGTEPFDLEGVNHVAIAGKSTSFSIKMTKEQFTANVRNCGYGLAL</sequence>
<dbReference type="AlphaFoldDB" id="L0AZV8"/>
<dbReference type="KEGG" id="beq:BEWA_033930"/>
<feature type="compositionally biased region" description="Basic and acidic residues" evidence="1">
    <location>
        <begin position="33"/>
        <end position="42"/>
    </location>
</feature>
<evidence type="ECO:0000313" key="4">
    <source>
        <dbReference type="Proteomes" id="UP000031512"/>
    </source>
</evidence>
<dbReference type="OrthoDB" id="360347at2759"/>
<evidence type="ECO:0000259" key="2">
    <source>
        <dbReference type="Pfam" id="PF18590"/>
    </source>
</evidence>
<proteinExistence type="predicted"/>
<dbReference type="Pfam" id="PF18590">
    <property type="entry name" value="IMP2_N"/>
    <property type="match status" value="1"/>
</dbReference>
<dbReference type="InterPro" id="IPR040955">
    <property type="entry name" value="IMP2_N"/>
</dbReference>
<accession>L0AZV8</accession>
<dbReference type="RefSeq" id="XP_004830202.1">
    <property type="nucleotide sequence ID" value="XM_004830145.1"/>
</dbReference>
<feature type="domain" description="Immune mapped protein 2 N-terminal" evidence="2">
    <location>
        <begin position="99"/>
        <end position="184"/>
    </location>
</feature>
<evidence type="ECO:0000313" key="3">
    <source>
        <dbReference type="EMBL" id="AFZ80536.1"/>
    </source>
</evidence>
<protein>
    <recommendedName>
        <fullName evidence="2">Immune mapped protein 2 N-terminal domain-containing protein</fullName>
    </recommendedName>
</protein>
<feature type="compositionally biased region" description="Basic and acidic residues" evidence="1">
    <location>
        <begin position="1"/>
        <end position="13"/>
    </location>
</feature>
<organism evidence="3 4">
    <name type="scientific">Theileria equi strain WA</name>
    <dbReference type="NCBI Taxonomy" id="1537102"/>
    <lineage>
        <taxon>Eukaryota</taxon>
        <taxon>Sar</taxon>
        <taxon>Alveolata</taxon>
        <taxon>Apicomplexa</taxon>
        <taxon>Aconoidasida</taxon>
        <taxon>Piroplasmida</taxon>
        <taxon>Theileriidae</taxon>
        <taxon>Theileria</taxon>
    </lineage>
</organism>
<dbReference type="GeneID" id="15803937"/>
<evidence type="ECO:0000256" key="1">
    <source>
        <dbReference type="SAM" id="MobiDB-lite"/>
    </source>
</evidence>
<name>L0AZV8_THEEQ</name>